<dbReference type="AlphaFoldDB" id="A0A5S6QSE2"/>
<evidence type="ECO:0000256" key="9">
    <source>
        <dbReference type="ARBA" id="ARBA00037833"/>
    </source>
</evidence>
<feature type="domain" description="LIM zinc-binding" evidence="11">
    <location>
        <begin position="236"/>
        <end position="293"/>
    </location>
</feature>
<evidence type="ECO:0000256" key="8">
    <source>
        <dbReference type="ARBA" id="ARBA00023038"/>
    </source>
</evidence>
<keyword evidence="2" id="KW-0963">Cytoplasm</keyword>
<dbReference type="FunFam" id="2.10.110.10:FF:000008">
    <property type="entry name" value="Paxillin isoform 1"/>
    <property type="match status" value="1"/>
</dbReference>
<keyword evidence="8 10" id="KW-0440">LIM domain</keyword>
<dbReference type="PANTHER" id="PTHR24216:SF8">
    <property type="entry name" value="PAXILLIN, ISOFORM F"/>
    <property type="match status" value="1"/>
</dbReference>
<dbReference type="GO" id="GO:0046872">
    <property type="term" value="F:metal ion binding"/>
    <property type="evidence" value="ECO:0007669"/>
    <property type="project" value="UniProtKB-KW"/>
</dbReference>
<keyword evidence="5" id="KW-0677">Repeat</keyword>
<dbReference type="CDD" id="cd09338">
    <property type="entry name" value="LIM3_Paxillin_like"/>
    <property type="match status" value="1"/>
</dbReference>
<dbReference type="FunFam" id="2.10.110.10:FF:000018">
    <property type="entry name" value="Paxillin isoform 1"/>
    <property type="match status" value="1"/>
</dbReference>
<keyword evidence="6 10" id="KW-0862">Zinc</keyword>
<protein>
    <submittedName>
        <fullName evidence="13">LIM zinc-binding domain-containing protein</fullName>
    </submittedName>
</protein>
<evidence type="ECO:0000256" key="2">
    <source>
        <dbReference type="ARBA" id="ARBA00022490"/>
    </source>
</evidence>
<keyword evidence="3" id="KW-0597">Phosphoprotein</keyword>
<dbReference type="Pfam" id="PF00412">
    <property type="entry name" value="LIM"/>
    <property type="match status" value="4"/>
</dbReference>
<evidence type="ECO:0000313" key="13">
    <source>
        <dbReference type="WBParaSite" id="TMUE_2000009822.1"/>
    </source>
</evidence>
<dbReference type="Proteomes" id="UP000046395">
    <property type="component" value="Unassembled WGS sequence"/>
</dbReference>
<comment type="subcellular location">
    <subcellularLocation>
        <location evidence="1">Cell junction</location>
    </subcellularLocation>
    <subcellularLocation>
        <location evidence="9">Cytoplasm</location>
        <location evidence="9">Myofibril</location>
        <location evidence="9">Sarcomere</location>
        <location evidence="9">M line</location>
    </subcellularLocation>
</comment>
<accession>A0A5S6QSE2</accession>
<keyword evidence="7" id="KW-0965">Cell junction</keyword>
<keyword evidence="12" id="KW-1185">Reference proteome</keyword>
<dbReference type="SMART" id="SM00132">
    <property type="entry name" value="LIM"/>
    <property type="match status" value="4"/>
</dbReference>
<dbReference type="CDD" id="cd09339">
    <property type="entry name" value="LIM4_Paxillin_like"/>
    <property type="match status" value="1"/>
</dbReference>
<dbReference type="PROSITE" id="PS00478">
    <property type="entry name" value="LIM_DOMAIN_1"/>
    <property type="match status" value="2"/>
</dbReference>
<dbReference type="CDD" id="cd09337">
    <property type="entry name" value="LIM2_Paxillin_like"/>
    <property type="match status" value="1"/>
</dbReference>
<evidence type="ECO:0000259" key="11">
    <source>
        <dbReference type="PROSITE" id="PS50023"/>
    </source>
</evidence>
<proteinExistence type="predicted"/>
<evidence type="ECO:0000256" key="3">
    <source>
        <dbReference type="ARBA" id="ARBA00022553"/>
    </source>
</evidence>
<dbReference type="GO" id="GO:0070161">
    <property type="term" value="C:anchoring junction"/>
    <property type="evidence" value="ECO:0007669"/>
    <property type="project" value="UniProtKB-SubCell"/>
</dbReference>
<dbReference type="InterPro" id="IPR001781">
    <property type="entry name" value="Znf_LIM"/>
</dbReference>
<dbReference type="GO" id="GO:0055120">
    <property type="term" value="C:striated muscle dense body"/>
    <property type="evidence" value="ECO:0007669"/>
    <property type="project" value="UniProtKB-ARBA"/>
</dbReference>
<dbReference type="GO" id="GO:0031430">
    <property type="term" value="C:M band"/>
    <property type="evidence" value="ECO:0007669"/>
    <property type="project" value="UniProtKB-SubCell"/>
</dbReference>
<evidence type="ECO:0000256" key="7">
    <source>
        <dbReference type="ARBA" id="ARBA00022949"/>
    </source>
</evidence>
<dbReference type="SUPFAM" id="SSF57716">
    <property type="entry name" value="Glucocorticoid receptor-like (DNA-binding domain)"/>
    <property type="match status" value="5"/>
</dbReference>
<organism evidence="12 13">
    <name type="scientific">Trichuris muris</name>
    <name type="common">Mouse whipworm</name>
    <dbReference type="NCBI Taxonomy" id="70415"/>
    <lineage>
        <taxon>Eukaryota</taxon>
        <taxon>Metazoa</taxon>
        <taxon>Ecdysozoa</taxon>
        <taxon>Nematoda</taxon>
        <taxon>Enoplea</taxon>
        <taxon>Dorylaimia</taxon>
        <taxon>Trichinellida</taxon>
        <taxon>Trichuridae</taxon>
        <taxon>Trichuris</taxon>
    </lineage>
</organism>
<dbReference type="PANTHER" id="PTHR24216">
    <property type="entry name" value="PAXILLIN-RELATED"/>
    <property type="match status" value="1"/>
</dbReference>
<feature type="domain" description="LIM zinc-binding" evidence="11">
    <location>
        <begin position="294"/>
        <end position="353"/>
    </location>
</feature>
<feature type="domain" description="LIM zinc-binding" evidence="11">
    <location>
        <begin position="176"/>
        <end position="235"/>
    </location>
</feature>
<dbReference type="FunFam" id="2.10.110.10:FF:000009">
    <property type="entry name" value="Paxillin isoform 1"/>
    <property type="match status" value="1"/>
</dbReference>
<dbReference type="PROSITE" id="PS50023">
    <property type="entry name" value="LIM_DOMAIN_2"/>
    <property type="match status" value="4"/>
</dbReference>
<dbReference type="FunFam" id="2.10.110.10:FF:000012">
    <property type="entry name" value="Paxillin isoform 1"/>
    <property type="match status" value="1"/>
</dbReference>
<evidence type="ECO:0000256" key="6">
    <source>
        <dbReference type="ARBA" id="ARBA00022833"/>
    </source>
</evidence>
<evidence type="ECO:0000256" key="1">
    <source>
        <dbReference type="ARBA" id="ARBA00004282"/>
    </source>
</evidence>
<evidence type="ECO:0000256" key="5">
    <source>
        <dbReference type="ARBA" id="ARBA00022737"/>
    </source>
</evidence>
<reference evidence="13" key="1">
    <citation type="submission" date="2019-12" db="UniProtKB">
        <authorList>
            <consortium name="WormBaseParasite"/>
        </authorList>
    </citation>
    <scope>IDENTIFICATION</scope>
</reference>
<evidence type="ECO:0000313" key="12">
    <source>
        <dbReference type="Proteomes" id="UP000046395"/>
    </source>
</evidence>
<dbReference type="Gene3D" id="2.10.110.10">
    <property type="entry name" value="Cysteine Rich Protein"/>
    <property type="match status" value="4"/>
</dbReference>
<evidence type="ECO:0000256" key="4">
    <source>
        <dbReference type="ARBA" id="ARBA00022723"/>
    </source>
</evidence>
<dbReference type="WBParaSite" id="TMUE_2000009822.1">
    <property type="protein sequence ID" value="TMUE_2000009822.1"/>
    <property type="gene ID" value="WBGene00285682"/>
</dbReference>
<dbReference type="STRING" id="70415.A0A5S6QSE2"/>
<name>A0A5S6QSE2_TRIMR</name>
<evidence type="ECO:0000256" key="10">
    <source>
        <dbReference type="PROSITE-ProRule" id="PRU00125"/>
    </source>
</evidence>
<keyword evidence="4 10" id="KW-0479">Metal-binding</keyword>
<sequence length="411" mass="46688">MEDLEALLTDLQNTTSTLKRANLAEKYKTKAKHLAISDQVTTRMPESDDSLNAQEAANLNDMERLLDDYAFYRERRVQGRPTVESLLGELDVSIPPFDRQKNVTEATKDLDNLMASLSGFTVSPKQNASDANCSPYASMHVKAAKRMETDSGQLYSVTDNLQSDLSKHGISNIPKGECSDCEKAIVGQVVIALGKMWHPEHFRCAHCGEELGHRNFYERSGCAYCENDYHNLFSPRCAYCNGPIKDRCITALERTWHPEHFFCAKCGKEFGEEGFHEKEGRPFCRKDYFAYFAPRCSGCQKPITNNYITALNLQWHPECFVCQDCKQPFVGGSFFEHFGQPYCEIHYHEKRGSLCAGCHKPISGRCVTAMGEKFHPEHFICSFCLQQLTKGTFKEHQNKPYCHKCFGKLLS</sequence>
<feature type="domain" description="LIM zinc-binding" evidence="11">
    <location>
        <begin position="354"/>
        <end position="411"/>
    </location>
</feature>